<keyword evidence="1" id="KW-0732">Signal</keyword>
<proteinExistence type="predicted"/>
<feature type="chain" id="PRO_5003151389" description="Thioredoxin domain-containing protein" evidence="1">
    <location>
        <begin position="21"/>
        <end position="181"/>
    </location>
</feature>
<dbReference type="Pfam" id="PF14595">
    <property type="entry name" value="Thioredoxin_9"/>
    <property type="match status" value="1"/>
</dbReference>
<dbReference type="InterPro" id="IPR013766">
    <property type="entry name" value="Thioredoxin_domain"/>
</dbReference>
<evidence type="ECO:0000256" key="1">
    <source>
        <dbReference type="SAM" id="SignalP"/>
    </source>
</evidence>
<dbReference type="OrthoDB" id="6398367at2"/>
<evidence type="ECO:0000259" key="2">
    <source>
        <dbReference type="PROSITE" id="PS51352"/>
    </source>
</evidence>
<name>E1SNU6_FERBD</name>
<feature type="domain" description="Thioredoxin" evidence="2">
    <location>
        <begin position="69"/>
        <end position="178"/>
    </location>
</feature>
<dbReference type="KEGG" id="fbl:Fbal_3556"/>
<evidence type="ECO:0000313" key="3">
    <source>
        <dbReference type="EMBL" id="ADN77753.1"/>
    </source>
</evidence>
<organism evidence="3 4">
    <name type="scientific">Ferrimonas balearica (strain DSM 9799 / CCM 4581 / KCTC 23876 / PAT)</name>
    <dbReference type="NCBI Taxonomy" id="550540"/>
    <lineage>
        <taxon>Bacteria</taxon>
        <taxon>Pseudomonadati</taxon>
        <taxon>Pseudomonadota</taxon>
        <taxon>Gammaproteobacteria</taxon>
        <taxon>Alteromonadales</taxon>
        <taxon>Ferrimonadaceae</taxon>
        <taxon>Ferrimonas</taxon>
    </lineage>
</organism>
<dbReference type="Gene3D" id="3.40.30.10">
    <property type="entry name" value="Glutaredoxin"/>
    <property type="match status" value="1"/>
</dbReference>
<keyword evidence="4" id="KW-1185">Reference proteome</keyword>
<dbReference type="HOGENOM" id="CLU_121365_0_1_6"/>
<dbReference type="Proteomes" id="UP000006683">
    <property type="component" value="Chromosome"/>
</dbReference>
<dbReference type="SUPFAM" id="SSF52833">
    <property type="entry name" value="Thioredoxin-like"/>
    <property type="match status" value="1"/>
</dbReference>
<dbReference type="STRING" id="550540.Fbal_3556"/>
<protein>
    <recommendedName>
        <fullName evidence="2">Thioredoxin domain-containing protein</fullName>
    </recommendedName>
</protein>
<dbReference type="PROSITE" id="PS51352">
    <property type="entry name" value="THIOREDOXIN_2"/>
    <property type="match status" value="1"/>
</dbReference>
<dbReference type="EMBL" id="CP002209">
    <property type="protein sequence ID" value="ADN77753.1"/>
    <property type="molecule type" value="Genomic_DNA"/>
</dbReference>
<evidence type="ECO:0000313" key="4">
    <source>
        <dbReference type="Proteomes" id="UP000006683"/>
    </source>
</evidence>
<feature type="signal peptide" evidence="1">
    <location>
        <begin position="1"/>
        <end position="20"/>
    </location>
</feature>
<dbReference type="RefSeq" id="WP_013347059.1">
    <property type="nucleotide sequence ID" value="NC_014541.1"/>
</dbReference>
<reference evidence="3 4" key="1">
    <citation type="journal article" date="2010" name="Stand. Genomic Sci.">
        <title>Complete genome sequence of Ferrimonas balearica type strain (PAT).</title>
        <authorList>
            <person name="Nolan M."/>
            <person name="Sikorski J."/>
            <person name="Davenport K."/>
            <person name="Lucas S."/>
            <person name="Glavina Del Rio T."/>
            <person name="Tice H."/>
            <person name="Cheng J."/>
            <person name="Goodwin L."/>
            <person name="Pitluck S."/>
            <person name="Liolios K."/>
            <person name="Ivanova N."/>
            <person name="Mavromatis K."/>
            <person name="Ovchinnikova G."/>
            <person name="Pati A."/>
            <person name="Chen A."/>
            <person name="Palaniappan K."/>
            <person name="Land M."/>
            <person name="Hauser L."/>
            <person name="Chang Y."/>
            <person name="Jeffries C."/>
            <person name="Tapia R."/>
            <person name="Brettin T."/>
            <person name="Detter J."/>
            <person name="Han C."/>
            <person name="Yasawong M."/>
            <person name="Rohde M."/>
            <person name="Tindall B."/>
            <person name="Goker M."/>
            <person name="Woyke T."/>
            <person name="Bristow J."/>
            <person name="Eisen J."/>
            <person name="Markowitz V."/>
            <person name="Hugenholtz P."/>
            <person name="Kyrpides N."/>
            <person name="Klenk H."/>
            <person name="Lapidus A."/>
        </authorList>
    </citation>
    <scope>NUCLEOTIDE SEQUENCE [LARGE SCALE GENOMIC DNA]</scope>
    <source>
        <strain evidence="4">DSM 9799 / CCM 4581 / KCTC 23876 / PAT</strain>
    </source>
</reference>
<dbReference type="InterPro" id="IPR036249">
    <property type="entry name" value="Thioredoxin-like_sf"/>
</dbReference>
<dbReference type="eggNOG" id="COG0526">
    <property type="taxonomic scope" value="Bacteria"/>
</dbReference>
<sequence length="181" mass="19786">MKRTLLALVLAPLMMGPAMAAQGGCGFDNQAEGGLFATCEEEKKEVILTGLLGFEELRQQPGYEANFDAYQADAALVAKLAAIDTPTELVVIVGTWCPDCHRETPRLAKILAEANNPNLSVKYIGIDRSRTDPEGLAAQYDFQRIPTVLVFQEGEEQGRIVERPTSETLEQDLMNILGTTE</sequence>
<accession>E1SNU6</accession>
<gene>
    <name evidence="3" type="ordered locus">Fbal_3556</name>
</gene>
<dbReference type="AlphaFoldDB" id="E1SNU6"/>
<dbReference type="CDD" id="cd02947">
    <property type="entry name" value="TRX_family"/>
    <property type="match status" value="1"/>
</dbReference>
<dbReference type="GeneID" id="67183762"/>